<evidence type="ECO:0000259" key="1">
    <source>
        <dbReference type="PROSITE" id="PS50011"/>
    </source>
</evidence>
<feature type="domain" description="Protein kinase" evidence="1">
    <location>
        <begin position="147"/>
        <end position="466"/>
    </location>
</feature>
<evidence type="ECO:0000313" key="2">
    <source>
        <dbReference type="EMBL" id="PMD19757.1"/>
    </source>
</evidence>
<dbReference type="PROSITE" id="PS50011">
    <property type="entry name" value="PROTEIN_KINASE_DOM"/>
    <property type="match status" value="2"/>
</dbReference>
<dbReference type="AlphaFoldDB" id="A0A2J6Q0E1"/>
<evidence type="ECO:0000313" key="3">
    <source>
        <dbReference type="Proteomes" id="UP000235672"/>
    </source>
</evidence>
<dbReference type="SMART" id="SM00220">
    <property type="entry name" value="S_TKc"/>
    <property type="match status" value="1"/>
</dbReference>
<proteinExistence type="predicted"/>
<dbReference type="PANTHER" id="PTHR37542">
    <property type="entry name" value="HELO DOMAIN-CONTAINING PROTEIN-RELATED"/>
    <property type="match status" value="1"/>
</dbReference>
<dbReference type="SUPFAM" id="SSF56112">
    <property type="entry name" value="Protein kinase-like (PK-like)"/>
    <property type="match status" value="2"/>
</dbReference>
<dbReference type="Pfam" id="PF00069">
    <property type="entry name" value="Pkinase"/>
    <property type="match status" value="1"/>
</dbReference>
<dbReference type="STRING" id="1745343.A0A2J6Q0E1"/>
<accession>A0A2J6Q0E1</accession>
<dbReference type="Proteomes" id="UP000235672">
    <property type="component" value="Unassembled WGS sequence"/>
</dbReference>
<organism evidence="2 3">
    <name type="scientific">Hyaloscypha hepaticicola</name>
    <dbReference type="NCBI Taxonomy" id="2082293"/>
    <lineage>
        <taxon>Eukaryota</taxon>
        <taxon>Fungi</taxon>
        <taxon>Dikarya</taxon>
        <taxon>Ascomycota</taxon>
        <taxon>Pezizomycotina</taxon>
        <taxon>Leotiomycetes</taxon>
        <taxon>Helotiales</taxon>
        <taxon>Hyaloscyphaceae</taxon>
        <taxon>Hyaloscypha</taxon>
    </lineage>
</organism>
<keyword evidence="2" id="KW-0418">Kinase</keyword>
<dbReference type="PANTHER" id="PTHR37542:SF1">
    <property type="entry name" value="PRION-INHIBITION AND PROPAGATION HELO DOMAIN-CONTAINING PROTEIN"/>
    <property type="match status" value="1"/>
</dbReference>
<feature type="domain" description="Protein kinase" evidence="1">
    <location>
        <begin position="583"/>
        <end position="910"/>
    </location>
</feature>
<reference evidence="2 3" key="1">
    <citation type="submission" date="2016-05" db="EMBL/GenBank/DDBJ databases">
        <title>A degradative enzymes factory behind the ericoid mycorrhizal symbiosis.</title>
        <authorList>
            <consortium name="DOE Joint Genome Institute"/>
            <person name="Martino E."/>
            <person name="Morin E."/>
            <person name="Grelet G."/>
            <person name="Kuo A."/>
            <person name="Kohler A."/>
            <person name="Daghino S."/>
            <person name="Barry K."/>
            <person name="Choi C."/>
            <person name="Cichocki N."/>
            <person name="Clum A."/>
            <person name="Copeland A."/>
            <person name="Hainaut M."/>
            <person name="Haridas S."/>
            <person name="Labutti K."/>
            <person name="Lindquist E."/>
            <person name="Lipzen A."/>
            <person name="Khouja H.-R."/>
            <person name="Murat C."/>
            <person name="Ohm R."/>
            <person name="Olson A."/>
            <person name="Spatafora J."/>
            <person name="Veneault-Fourrey C."/>
            <person name="Henrissat B."/>
            <person name="Grigoriev I."/>
            <person name="Martin F."/>
            <person name="Perotto S."/>
        </authorList>
    </citation>
    <scope>NUCLEOTIDE SEQUENCE [LARGE SCALE GENOMIC DNA]</scope>
    <source>
        <strain evidence="2 3">UAMH 7357</strain>
    </source>
</reference>
<dbReference type="EMBL" id="KZ613488">
    <property type="protein sequence ID" value="PMD19757.1"/>
    <property type="molecule type" value="Genomic_DNA"/>
</dbReference>
<keyword evidence="2" id="KW-0808">Transferase</keyword>
<dbReference type="Gene3D" id="1.10.510.10">
    <property type="entry name" value="Transferase(Phosphotransferase) domain 1"/>
    <property type="match status" value="2"/>
</dbReference>
<protein>
    <submittedName>
        <fullName evidence="2">Kinase-like protein</fullName>
    </submittedName>
</protein>
<dbReference type="GO" id="GO:0005524">
    <property type="term" value="F:ATP binding"/>
    <property type="evidence" value="ECO:0007669"/>
    <property type="project" value="InterPro"/>
</dbReference>
<sequence>MAGLRDRLRGLRIKSTSGRYFIPDGKVESLISEDIVWDAVSKLKIDRINFPEVSMVVNGGGKRTFAILVMLREEDAIWDLVKHDQFTALILDAKLPWSYDNLHQILGPRFEVAKEFVELQWEFISPVFDKLKGHRLLHADTILPYISELRLSKEEGSFGAIYKTEVDTRQLPQWSSSQPGDSQVVALVPSTVVTIIPKQLPREDVKFKSEQRILQYLNHISHPYILQLFASYTLRNEHTLLFPLTEIDLARFLKRPDDGSFFDSPQAYLHALAGLSSALEMLHTYSSNELQVDLIGCHHDLKPSNIFVSQRRFVLADFGLSTLKSSVERSSDDYKYGAHNYKAPECEDPEQGFEPGRVTRASDIWSFGCILAEIVTYIANGPTSVEQFFQARELRMGRSQICRRFYSSQEMDHPQVLGWLNSLAAMTVSGTKLNQLTDLVKHMLSISAADQPKAHEVTMRLREMVLIAMANSIEQAFMSLLTQRPDPRLAIEHQRILLWGWAMGFLQLNGSKNEFFKEYLSDFRLFENSLQTMSQLKDELSLSDGGQRVHAPYIALQIRRVTDELFENIPQFLRPSVQNLLELRILTTEGTDSFAQSSETLLDPPRYLKIGALTALKRMSSLMTDASNEISKDLVINIEELRRIRDIGIHEIAEYAQSGAHTPVPVLVEYKRISSSWTEKRGSELLRRTFSLNEYLLETKSQDKYLERPSLNDRFHLAALLAETVLGTHKVGWVHKSIMSSNVIFFQSSTGSKAEAIKNPYLIGFSHSRPNDPQEFTETPNEDFEEIIYRHPAYASGKENFRLSYDDYSLGLVLLEIGLWRGLKDMVKKVEDRAPEDMHKWILAEKVPQLFISMGAAYEDVVKKCLNGIMDPMAIEKNLSIRYASAFEDKILKPLGECALATRFVPSGLT</sequence>
<gene>
    <name evidence="2" type="ORF">NA56DRAFT_750431</name>
</gene>
<keyword evidence="3" id="KW-1185">Reference proteome</keyword>
<dbReference type="GO" id="GO:0004672">
    <property type="term" value="F:protein kinase activity"/>
    <property type="evidence" value="ECO:0007669"/>
    <property type="project" value="InterPro"/>
</dbReference>
<dbReference type="InterPro" id="IPR011009">
    <property type="entry name" value="Kinase-like_dom_sf"/>
</dbReference>
<dbReference type="CDD" id="cd00180">
    <property type="entry name" value="PKc"/>
    <property type="match status" value="1"/>
</dbReference>
<dbReference type="OrthoDB" id="4062651at2759"/>
<dbReference type="InterPro" id="IPR000719">
    <property type="entry name" value="Prot_kinase_dom"/>
</dbReference>
<name>A0A2J6Q0E1_9HELO</name>